<organism evidence="1 2">
    <name type="scientific">Trichonephila clavata</name>
    <name type="common">Joro spider</name>
    <name type="synonym">Nephila clavata</name>
    <dbReference type="NCBI Taxonomy" id="2740835"/>
    <lineage>
        <taxon>Eukaryota</taxon>
        <taxon>Metazoa</taxon>
        <taxon>Ecdysozoa</taxon>
        <taxon>Arthropoda</taxon>
        <taxon>Chelicerata</taxon>
        <taxon>Arachnida</taxon>
        <taxon>Araneae</taxon>
        <taxon>Araneomorphae</taxon>
        <taxon>Entelegynae</taxon>
        <taxon>Araneoidea</taxon>
        <taxon>Nephilidae</taxon>
        <taxon>Trichonephila</taxon>
    </lineage>
</organism>
<dbReference type="AlphaFoldDB" id="A0A8X6LMI9"/>
<sequence>MKITFSQSCKFKRHHIAVEAQALSGSVSVTETALDTIFNLFSKKNTTEPSTLLEGIEISTDLNTPRMNRNLHLKRRTSTQRFELSEGIEVSESPTIEFNNINKNTFRKRGRSTNKKYNFEKSLFLDKPAKINIKIRRKTKRWPEKHKIKVNNLDWTKKGKNPQVPSSSKYRSNTITHVLQRNSEFGDPKNEYKRVITHEFENPFKNYNKDKFKIQFQVRSPSRKSDQIIKRRDYSKQPSDKYYPQSLLQQTQSRFNGDKETQKDVEVPEREKVRAEQEILKDLTKARLTSKANLLSRILRLRNNAYKKHDVNGLNQRKTRDRIAKLKKFTPFKNMAFTRKKLPA</sequence>
<proteinExistence type="predicted"/>
<dbReference type="EMBL" id="BMAO01027225">
    <property type="protein sequence ID" value="GFR15280.1"/>
    <property type="molecule type" value="Genomic_DNA"/>
</dbReference>
<dbReference type="Proteomes" id="UP000887116">
    <property type="component" value="Unassembled WGS sequence"/>
</dbReference>
<protein>
    <submittedName>
        <fullName evidence="1">Uncharacterized protein</fullName>
    </submittedName>
</protein>
<accession>A0A8X6LMI9</accession>
<reference evidence="1" key="1">
    <citation type="submission" date="2020-07" db="EMBL/GenBank/DDBJ databases">
        <title>Multicomponent nature underlies the extraordinary mechanical properties of spider dragline silk.</title>
        <authorList>
            <person name="Kono N."/>
            <person name="Nakamura H."/>
            <person name="Mori M."/>
            <person name="Yoshida Y."/>
            <person name="Ohtoshi R."/>
            <person name="Malay A.D."/>
            <person name="Moran D.A.P."/>
            <person name="Tomita M."/>
            <person name="Numata K."/>
            <person name="Arakawa K."/>
        </authorList>
    </citation>
    <scope>NUCLEOTIDE SEQUENCE</scope>
</reference>
<evidence type="ECO:0000313" key="1">
    <source>
        <dbReference type="EMBL" id="GFR15280.1"/>
    </source>
</evidence>
<evidence type="ECO:0000313" key="2">
    <source>
        <dbReference type="Proteomes" id="UP000887116"/>
    </source>
</evidence>
<keyword evidence="2" id="KW-1185">Reference proteome</keyword>
<comment type="caution">
    <text evidence="1">The sequence shown here is derived from an EMBL/GenBank/DDBJ whole genome shotgun (WGS) entry which is preliminary data.</text>
</comment>
<gene>
    <name evidence="1" type="ORF">TNCT_387501</name>
</gene>
<dbReference type="OrthoDB" id="10549350at2759"/>
<name>A0A8X6LMI9_TRICU</name>